<evidence type="ECO:0000313" key="3">
    <source>
        <dbReference type="Proteomes" id="UP000006461"/>
    </source>
</evidence>
<dbReference type="PANTHER" id="PTHR33336">
    <property type="entry name" value="QUINOL MONOOXYGENASE YGIN-RELATED"/>
    <property type="match status" value="1"/>
</dbReference>
<dbReference type="Pfam" id="PF03992">
    <property type="entry name" value="ABM"/>
    <property type="match status" value="1"/>
</dbReference>
<dbReference type="STRING" id="477641.MODMU_1307"/>
<dbReference type="SUPFAM" id="SSF54909">
    <property type="entry name" value="Dimeric alpha+beta barrel"/>
    <property type="match status" value="1"/>
</dbReference>
<reference evidence="2 3" key="1">
    <citation type="journal article" date="2012" name="J. Bacteriol.">
        <title>Genome Sequence of Radiation-Resistant Modestobacter marinus Strain BC501, a Representative Actinobacterium That Thrives on Calcareous Stone Surfaces.</title>
        <authorList>
            <person name="Normand P."/>
            <person name="Gury J."/>
            <person name="Pujic P."/>
            <person name="Chouaia B."/>
            <person name="Crotti E."/>
            <person name="Brusetti L."/>
            <person name="Daffonchio D."/>
            <person name="Vacherie B."/>
            <person name="Barbe V."/>
            <person name="Medigue C."/>
            <person name="Calteau A."/>
            <person name="Ghodhbane-Gtari F."/>
            <person name="Essoussi I."/>
            <person name="Nouioui I."/>
            <person name="Abbassi-Ghozzi I."/>
            <person name="Gtari M."/>
        </authorList>
    </citation>
    <scope>NUCLEOTIDE SEQUENCE [LARGE SCALE GENOMIC DNA]</scope>
    <source>
        <strain evidence="3">BC 501</strain>
    </source>
</reference>
<dbReference type="PROSITE" id="PS51725">
    <property type="entry name" value="ABM"/>
    <property type="match status" value="1"/>
</dbReference>
<dbReference type="EMBL" id="FO203431">
    <property type="protein sequence ID" value="CCH86757.1"/>
    <property type="molecule type" value="Genomic_DNA"/>
</dbReference>
<keyword evidence="2" id="KW-0503">Monooxygenase</keyword>
<organism evidence="2 3">
    <name type="scientific">Modestobacter italicus (strain DSM 44449 / CECT 9708 / BC 501)</name>
    <dbReference type="NCBI Taxonomy" id="2732864"/>
    <lineage>
        <taxon>Bacteria</taxon>
        <taxon>Bacillati</taxon>
        <taxon>Actinomycetota</taxon>
        <taxon>Actinomycetes</taxon>
        <taxon>Geodermatophilales</taxon>
        <taxon>Geodermatophilaceae</taxon>
        <taxon>Modestobacter</taxon>
    </lineage>
</organism>
<accession>I4ETP4</accession>
<protein>
    <submittedName>
        <fullName evidence="2">Monooxygenase</fullName>
    </submittedName>
</protein>
<dbReference type="OrthoDB" id="5244470at2"/>
<dbReference type="InterPro" id="IPR011008">
    <property type="entry name" value="Dimeric_a/b-barrel"/>
</dbReference>
<dbReference type="InterPro" id="IPR007138">
    <property type="entry name" value="ABM_dom"/>
</dbReference>
<dbReference type="PANTHER" id="PTHR33336:SF15">
    <property type="entry name" value="ABM DOMAIN-CONTAINING PROTEIN"/>
    <property type="match status" value="1"/>
</dbReference>
<dbReference type="Gene3D" id="3.30.70.100">
    <property type="match status" value="1"/>
</dbReference>
<evidence type="ECO:0000313" key="2">
    <source>
        <dbReference type="EMBL" id="CCH86757.1"/>
    </source>
</evidence>
<gene>
    <name evidence="2" type="ordered locus">MODMU_1307</name>
</gene>
<keyword evidence="3" id="KW-1185">Reference proteome</keyword>
<dbReference type="InterPro" id="IPR050744">
    <property type="entry name" value="AI-2_Isomerase_LsrG"/>
</dbReference>
<sequence length="97" mass="10061">MSELSVVAVLVAKDGQEDLVRQALTALVAPTLAEEGCLGYELFESAATPGTFVTQERWRAQGDLDAHLQTEHVQAALGAAGDALAAAPAIHPLIPVS</sequence>
<name>I4ETP4_MODI5</name>
<dbReference type="eggNOG" id="COG1359">
    <property type="taxonomic scope" value="Bacteria"/>
</dbReference>
<evidence type="ECO:0000259" key="1">
    <source>
        <dbReference type="PROSITE" id="PS51725"/>
    </source>
</evidence>
<proteinExistence type="predicted"/>
<dbReference type="GO" id="GO:0004497">
    <property type="term" value="F:monooxygenase activity"/>
    <property type="evidence" value="ECO:0007669"/>
    <property type="project" value="UniProtKB-KW"/>
</dbReference>
<dbReference type="Proteomes" id="UP000006461">
    <property type="component" value="Chromosome"/>
</dbReference>
<keyword evidence="2" id="KW-0560">Oxidoreductase</keyword>
<dbReference type="OMA" id="YMREAFD"/>
<dbReference type="HOGENOM" id="CLU_131496_6_4_11"/>
<dbReference type="KEGG" id="mmar:MODMU_1307"/>
<dbReference type="AlphaFoldDB" id="I4ETP4"/>
<feature type="domain" description="ABM" evidence="1">
    <location>
        <begin position="4"/>
        <end position="93"/>
    </location>
</feature>